<dbReference type="GeneID" id="111815648"/>
<sequence>MAKVTALGAEGRPRRLPAPPLGSGPGRPLPTLAAAAQPRAPCADARRPLTRAAGEPRGESALQRVRAGEQPPAGARDSCDLRPLQPRQGLGGRAARDSCTHREALRPPPPLTCCRLLWAALRVATLARDRGGAAAAFAAARARRPAPGAQAAAAAAAIRPPPPELRSPHRGMQNDPGWVLPERTAANRQPGCSRPRSNRRRTVLGESAVLSYRQHQIQAGGTGTSQVVMW</sequence>
<dbReference type="AlphaFoldDB" id="A0A6P6E3J5"/>
<organism evidence="2 3">
    <name type="scientific">Octodon degus</name>
    <name type="common">Degu</name>
    <name type="synonym">Sciurus degus</name>
    <dbReference type="NCBI Taxonomy" id="10160"/>
    <lineage>
        <taxon>Eukaryota</taxon>
        <taxon>Metazoa</taxon>
        <taxon>Chordata</taxon>
        <taxon>Craniata</taxon>
        <taxon>Vertebrata</taxon>
        <taxon>Euteleostomi</taxon>
        <taxon>Mammalia</taxon>
        <taxon>Eutheria</taxon>
        <taxon>Euarchontoglires</taxon>
        <taxon>Glires</taxon>
        <taxon>Rodentia</taxon>
        <taxon>Hystricomorpha</taxon>
        <taxon>Octodontidae</taxon>
        <taxon>Octodon</taxon>
    </lineage>
</organism>
<feature type="region of interest" description="Disordered" evidence="1">
    <location>
        <begin position="1"/>
        <end position="105"/>
    </location>
</feature>
<evidence type="ECO:0000313" key="3">
    <source>
        <dbReference type="RefSeq" id="XP_023566884.1"/>
    </source>
</evidence>
<feature type="compositionally biased region" description="Low complexity" evidence="1">
    <location>
        <begin position="29"/>
        <end position="43"/>
    </location>
</feature>
<reference evidence="3" key="1">
    <citation type="submission" date="2025-08" db="UniProtKB">
        <authorList>
            <consortium name="RefSeq"/>
        </authorList>
    </citation>
    <scope>IDENTIFICATION</scope>
</reference>
<accession>A0A6P6E3J5</accession>
<dbReference type="RefSeq" id="XP_023566884.1">
    <property type="nucleotide sequence ID" value="XM_023711116.1"/>
</dbReference>
<evidence type="ECO:0000313" key="2">
    <source>
        <dbReference type="Proteomes" id="UP000515203"/>
    </source>
</evidence>
<evidence type="ECO:0000256" key="1">
    <source>
        <dbReference type="SAM" id="MobiDB-lite"/>
    </source>
</evidence>
<protein>
    <submittedName>
        <fullName evidence="3">Uncharacterized protein LOC111815648</fullName>
    </submittedName>
</protein>
<proteinExistence type="predicted"/>
<feature type="compositionally biased region" description="Basic and acidic residues" evidence="1">
    <location>
        <begin position="94"/>
        <end position="105"/>
    </location>
</feature>
<keyword evidence="2" id="KW-1185">Reference proteome</keyword>
<name>A0A6P6E3J5_OCTDE</name>
<gene>
    <name evidence="3" type="primary">LOC111815648</name>
</gene>
<dbReference type="Proteomes" id="UP000515203">
    <property type="component" value="Unplaced"/>
</dbReference>
<dbReference type="InParanoid" id="A0A6P6E3J5"/>